<feature type="region of interest" description="Disordered" evidence="1">
    <location>
        <begin position="15"/>
        <end position="43"/>
    </location>
</feature>
<proteinExistence type="predicted"/>
<feature type="compositionally biased region" description="Polar residues" evidence="1">
    <location>
        <begin position="189"/>
        <end position="210"/>
    </location>
</feature>
<organism evidence="2 3">
    <name type="scientific">Streptomyces coeruleofuscus</name>
    <dbReference type="NCBI Taxonomy" id="66879"/>
    <lineage>
        <taxon>Bacteria</taxon>
        <taxon>Bacillati</taxon>
        <taxon>Actinomycetota</taxon>
        <taxon>Actinomycetes</taxon>
        <taxon>Kitasatosporales</taxon>
        <taxon>Streptomycetaceae</taxon>
        <taxon>Streptomyces</taxon>
    </lineage>
</organism>
<feature type="compositionally biased region" description="Low complexity" evidence="1">
    <location>
        <begin position="214"/>
        <end position="226"/>
    </location>
</feature>
<sequence length="226" mass="23711">MLAVCVLLLTGSAGCGSGDAQESGASPTPVGSLLEDRDAEGRPYREVARRDAPDVGVEVQPGAAGGWDVRLTVRNFRFSPPGATARAVPGQGLARLYLDGRPVARLRAPECRLADRLVPRGTHQVTVRLYADDGTVWAVDGAPVESTADITASKPGPGPGTEAESDPTPSADPRRQARTHGAETRRQARTNAADTRSPAMNTRSPITDSRSWIRGRGSPGRAGRAS</sequence>
<reference evidence="2 3" key="1">
    <citation type="journal article" date="2019" name="Int. J. Syst. Evol. Microbiol.">
        <title>The Global Catalogue of Microorganisms (GCM) 10K type strain sequencing project: providing services to taxonomists for standard genome sequencing and annotation.</title>
        <authorList>
            <consortium name="The Broad Institute Genomics Platform"/>
            <consortium name="The Broad Institute Genome Sequencing Center for Infectious Disease"/>
            <person name="Wu L."/>
            <person name="Ma J."/>
        </authorList>
    </citation>
    <scope>NUCLEOTIDE SEQUENCE [LARGE SCALE GENOMIC DNA]</scope>
    <source>
        <strain evidence="2 3">JCM 4358</strain>
    </source>
</reference>
<evidence type="ECO:0000313" key="2">
    <source>
        <dbReference type="EMBL" id="GAA2413029.1"/>
    </source>
</evidence>
<dbReference type="EMBL" id="BAAASE010000008">
    <property type="protein sequence ID" value="GAA2413029.1"/>
    <property type="molecule type" value="Genomic_DNA"/>
</dbReference>
<comment type="caution">
    <text evidence="2">The sequence shown here is derived from an EMBL/GenBank/DDBJ whole genome shotgun (WGS) entry which is preliminary data.</text>
</comment>
<evidence type="ECO:0008006" key="4">
    <source>
        <dbReference type="Google" id="ProtNLM"/>
    </source>
</evidence>
<protein>
    <recommendedName>
        <fullName evidence="4">Secreted protein</fullName>
    </recommendedName>
</protein>
<feature type="compositionally biased region" description="Basic and acidic residues" evidence="1">
    <location>
        <begin position="172"/>
        <end position="186"/>
    </location>
</feature>
<feature type="compositionally biased region" description="Basic and acidic residues" evidence="1">
    <location>
        <begin position="34"/>
        <end position="43"/>
    </location>
</feature>
<accession>A0ABN3IT17</accession>
<gene>
    <name evidence="2" type="ORF">GCM10010255_57980</name>
</gene>
<evidence type="ECO:0000313" key="3">
    <source>
        <dbReference type="Proteomes" id="UP001499986"/>
    </source>
</evidence>
<evidence type="ECO:0000256" key="1">
    <source>
        <dbReference type="SAM" id="MobiDB-lite"/>
    </source>
</evidence>
<keyword evidence="3" id="KW-1185">Reference proteome</keyword>
<dbReference type="Proteomes" id="UP001499986">
    <property type="component" value="Unassembled WGS sequence"/>
</dbReference>
<name>A0ABN3IT17_9ACTN</name>
<feature type="region of interest" description="Disordered" evidence="1">
    <location>
        <begin position="147"/>
        <end position="226"/>
    </location>
</feature>